<dbReference type="EMBL" id="CXWC01000013">
    <property type="protein sequence ID" value="CTQ76884.1"/>
    <property type="molecule type" value="Genomic_DNA"/>
</dbReference>
<sequence>MPGGGAFRKQSPQWGGSCLEGVIRTSNRKSVRPAEKTLPHAEALKWPSQSARKKACAAFCAHIAAGYSVESFPEADRKTLRYYAEQFPEDFPSAQLEEAARRGLLEWEKIGKEGARGDLAKFNASAWTFNMKNRAGWRDRSEVDTWNVLSSPEEASRIEKLKPRSSAEIALGVMALLTSEDAKGNDDNPSDPD</sequence>
<organism evidence="1 2">
    <name type="scientific">Roseibium album</name>
    <dbReference type="NCBI Taxonomy" id="311410"/>
    <lineage>
        <taxon>Bacteria</taxon>
        <taxon>Pseudomonadati</taxon>
        <taxon>Pseudomonadota</taxon>
        <taxon>Alphaproteobacteria</taxon>
        <taxon>Hyphomicrobiales</taxon>
        <taxon>Stappiaceae</taxon>
        <taxon>Roseibium</taxon>
    </lineage>
</organism>
<keyword evidence="2" id="KW-1185">Reference proteome</keyword>
<accession>A0A0M7ATI3</accession>
<evidence type="ECO:0000313" key="2">
    <source>
        <dbReference type="Proteomes" id="UP000049983"/>
    </source>
</evidence>
<reference evidence="2" key="1">
    <citation type="submission" date="2015-07" db="EMBL/GenBank/DDBJ databases">
        <authorList>
            <person name="Rodrigo-Torres Lidia"/>
            <person name="Arahal R.David."/>
        </authorList>
    </citation>
    <scope>NUCLEOTIDE SEQUENCE [LARGE SCALE GENOMIC DNA]</scope>
    <source>
        <strain evidence="2">CECT 5096</strain>
    </source>
</reference>
<dbReference type="AlphaFoldDB" id="A0A0M7ATI3"/>
<protein>
    <submittedName>
        <fullName evidence="1">Uncharacterized protein</fullName>
    </submittedName>
</protein>
<dbReference type="Proteomes" id="UP000049983">
    <property type="component" value="Unassembled WGS sequence"/>
</dbReference>
<dbReference type="STRING" id="311410.LA5095_03638"/>
<proteinExistence type="predicted"/>
<gene>
    <name evidence="1" type="ORF">LA5096_04920</name>
</gene>
<evidence type="ECO:0000313" key="1">
    <source>
        <dbReference type="EMBL" id="CTQ76884.1"/>
    </source>
</evidence>
<name>A0A0M7ATI3_9HYPH</name>